<keyword evidence="2" id="KW-1185">Reference proteome</keyword>
<protein>
    <submittedName>
        <fullName evidence="1">Uncharacterized protein</fullName>
    </submittedName>
</protein>
<proteinExistence type="predicted"/>
<accession>A0ACB9ZRL8</accession>
<dbReference type="Proteomes" id="UP001060085">
    <property type="component" value="Linkage Group LG08"/>
</dbReference>
<evidence type="ECO:0000313" key="1">
    <source>
        <dbReference type="EMBL" id="KAI5650019.1"/>
    </source>
</evidence>
<gene>
    <name evidence="1" type="ORF">M9H77_36024</name>
</gene>
<sequence>MRGETPTTSGHQFDIDRCNDAPSDDINGTRSANNISLQTGEEFSEIFLREGVSPRRAAMMSDIDQKHQKRKDYDAVQNHNLGVHRGDSDSGAECSGFSPRRRYEFDADNEYYCDTSSRHNKGHANSGQQHEKLSVRSNIDITAPGSAGPSAPSTQPPDSYQHSSSVTRVRDGSFSGKMKFLCSFGGRILPRPNDGKLRYVGGETRIISIRKNLAYNDLVRKTTAICNQTHTIKYQLPGEDLDALISVCSDEDLSLMIEEYLDLEGSSQRLRIFLVPLNDPESPCSLEATTTQVDANYQYVVAVNGIMDPSLRRSSSRESLTSPASQASMVGSTFDYSPTVQRESPTSTHPLQIQSGTSSKMRFASSKSQFLNSQTPFKQYFASPPVSPVTVHLKDSKSSHKKLYDDIMYADGHEYYSPTAMDQRVYDNFYYLDASNNYNNLLPERIIMKNPDQLNSHFTEFNKSSKPPCHSRKPSKEFVISPSHGQFEANKKRIVANDIAMPFENVLSSQDTRSLSPAKEAAGKYHLRMTRALSEAQLQVEDRSSLMSEDERSPFSWKFVLEKSPSFSGSSDEWLCQHIENSDKKICLQTRNKKQLLEKIPERSREYIQWRADKRNWAENKEPSLNQDGTSHRDKDRNIHDTTVFRHQINLPKVNLHTPISPAEQPFSKGSSSLSHPPSPENSRDNRRGQQGDCWVRPDESDSLVKSKKETKDQQDTSQGVYERKKDYCPSFNFSCPLNDNLSFPSTGTPLLKGLNVGELHDPWKLMEQGPHRSTKKGSSEKCSQEQAAYEDEISVLYQPMIKQIEVALPESTVTVEDVTGHVSHDISSPSAVVPLVQYEPSDGISSTGGETEVETTALETDNEDTKVDGDDGEDLIGDATSVELEAGMYGLQIIKNTDLEDLQELGSGTFGTVYHGKWRGTDVAIKRIKKSCFDGRSSEQERLTKDFWREAQILSNLHHPNVVAFYGVVPDGPGGTLATVTEFMIDGSLRHVLLRKERKILDRRRKVMIALDAAFGMEYLHLRNIVHFDLKCDNLLVNLGDPQRPVCKVGDFGLSRIKRNTMVSGGVRGTLPWMAPELLNGSSSRVSEKVDVFSFGITMWEIITGEEPYANMHCGAIIGGIVNNTLRPPIPERCDPEWKKLMEECWLPDPSTRPSFTEITNRLRRMSMALQPKRYNNRARPR</sequence>
<name>A0ACB9ZRL8_CATRO</name>
<reference evidence="2" key="1">
    <citation type="journal article" date="2023" name="Nat. Plants">
        <title>Single-cell RNA sequencing provides a high-resolution roadmap for understanding the multicellular compartmentation of specialized metabolism.</title>
        <authorList>
            <person name="Sun S."/>
            <person name="Shen X."/>
            <person name="Li Y."/>
            <person name="Li Y."/>
            <person name="Wang S."/>
            <person name="Li R."/>
            <person name="Zhang H."/>
            <person name="Shen G."/>
            <person name="Guo B."/>
            <person name="Wei J."/>
            <person name="Xu J."/>
            <person name="St-Pierre B."/>
            <person name="Chen S."/>
            <person name="Sun C."/>
        </authorList>
    </citation>
    <scope>NUCLEOTIDE SEQUENCE [LARGE SCALE GENOMIC DNA]</scope>
</reference>
<organism evidence="1 2">
    <name type="scientific">Catharanthus roseus</name>
    <name type="common">Madagascar periwinkle</name>
    <name type="synonym">Vinca rosea</name>
    <dbReference type="NCBI Taxonomy" id="4058"/>
    <lineage>
        <taxon>Eukaryota</taxon>
        <taxon>Viridiplantae</taxon>
        <taxon>Streptophyta</taxon>
        <taxon>Embryophyta</taxon>
        <taxon>Tracheophyta</taxon>
        <taxon>Spermatophyta</taxon>
        <taxon>Magnoliopsida</taxon>
        <taxon>eudicotyledons</taxon>
        <taxon>Gunneridae</taxon>
        <taxon>Pentapetalae</taxon>
        <taxon>asterids</taxon>
        <taxon>lamiids</taxon>
        <taxon>Gentianales</taxon>
        <taxon>Apocynaceae</taxon>
        <taxon>Rauvolfioideae</taxon>
        <taxon>Vinceae</taxon>
        <taxon>Catharanthinae</taxon>
        <taxon>Catharanthus</taxon>
    </lineage>
</organism>
<evidence type="ECO:0000313" key="2">
    <source>
        <dbReference type="Proteomes" id="UP001060085"/>
    </source>
</evidence>
<dbReference type="EMBL" id="CM044708">
    <property type="protein sequence ID" value="KAI5650019.1"/>
    <property type="molecule type" value="Genomic_DNA"/>
</dbReference>
<comment type="caution">
    <text evidence="1">The sequence shown here is derived from an EMBL/GenBank/DDBJ whole genome shotgun (WGS) entry which is preliminary data.</text>
</comment>